<dbReference type="PANTHER" id="PTHR38695:SF1">
    <property type="entry name" value="AMINO ACID PERMEASE_ SLC12A DOMAIN-CONTAINING PROTEIN"/>
    <property type="match status" value="1"/>
</dbReference>
<proteinExistence type="predicted"/>
<sequence>MREHALSLPGVRSGRSKVSVPGAIAFFLDQPTRTPDLPDLFNGEWGHIHPAHDGSLHLNVPTPVAEKLIELGWAEYHYVVTQGWAPPVVIMLYGPRDEKELDIAKAIVETAYVAAGGEQHAADGQELSAFHRSAFGTLS</sequence>
<reference evidence="2" key="2">
    <citation type="submission" date="2020-09" db="EMBL/GenBank/DDBJ databases">
        <authorList>
            <person name="Sun Q."/>
            <person name="Zhou Y."/>
        </authorList>
    </citation>
    <scope>NUCLEOTIDE SEQUENCE</scope>
    <source>
        <strain evidence="2">CGMCC 1.8984</strain>
    </source>
</reference>
<dbReference type="AlphaFoldDB" id="A0A917UXN4"/>
<dbReference type="EMBL" id="BMMD01000036">
    <property type="protein sequence ID" value="GGJ93732.1"/>
    <property type="molecule type" value="Genomic_DNA"/>
</dbReference>
<organism evidence="2 3">
    <name type="scientific">Agromyces bauzanensis</name>
    <dbReference type="NCBI Taxonomy" id="1308924"/>
    <lineage>
        <taxon>Bacteria</taxon>
        <taxon>Bacillati</taxon>
        <taxon>Actinomycetota</taxon>
        <taxon>Actinomycetes</taxon>
        <taxon>Micrococcales</taxon>
        <taxon>Microbacteriaceae</taxon>
        <taxon>Agromyces</taxon>
    </lineage>
</organism>
<evidence type="ECO:0000313" key="2">
    <source>
        <dbReference type="EMBL" id="GGJ93732.1"/>
    </source>
</evidence>
<reference evidence="2" key="1">
    <citation type="journal article" date="2014" name="Int. J. Syst. Evol. Microbiol.">
        <title>Complete genome sequence of Corynebacterium casei LMG S-19264T (=DSM 44701T), isolated from a smear-ripened cheese.</title>
        <authorList>
            <consortium name="US DOE Joint Genome Institute (JGI-PGF)"/>
            <person name="Walter F."/>
            <person name="Albersmeier A."/>
            <person name="Kalinowski J."/>
            <person name="Ruckert C."/>
        </authorList>
    </citation>
    <scope>NUCLEOTIDE SEQUENCE</scope>
    <source>
        <strain evidence="2">CGMCC 1.8984</strain>
    </source>
</reference>
<keyword evidence="3" id="KW-1185">Reference proteome</keyword>
<evidence type="ECO:0000313" key="3">
    <source>
        <dbReference type="Proteomes" id="UP000636956"/>
    </source>
</evidence>
<feature type="domain" description="Luciferase" evidence="1">
    <location>
        <begin position="43"/>
        <end position="110"/>
    </location>
</feature>
<dbReference type="InterPro" id="IPR040841">
    <property type="entry name" value="Luciferase_dom"/>
</dbReference>
<gene>
    <name evidence="2" type="ORF">GCM10011372_35220</name>
</gene>
<dbReference type="Proteomes" id="UP000636956">
    <property type="component" value="Unassembled WGS sequence"/>
</dbReference>
<comment type="caution">
    <text evidence="2">The sequence shown here is derived from an EMBL/GenBank/DDBJ whole genome shotgun (WGS) entry which is preliminary data.</text>
</comment>
<protein>
    <recommendedName>
        <fullName evidence="1">Luciferase domain-containing protein</fullName>
    </recommendedName>
</protein>
<dbReference type="PANTHER" id="PTHR38695">
    <property type="entry name" value="AMINO ACID PERMEASE_ SLC12A DOMAIN-CONTAINING PROTEIN"/>
    <property type="match status" value="1"/>
</dbReference>
<evidence type="ECO:0000259" key="1">
    <source>
        <dbReference type="Pfam" id="PF17648"/>
    </source>
</evidence>
<accession>A0A917UXN4</accession>
<name>A0A917UXN4_9MICO</name>
<dbReference type="Pfam" id="PF17648">
    <property type="entry name" value="Luciferase"/>
    <property type="match status" value="1"/>
</dbReference>
<dbReference type="InterPro" id="IPR048273">
    <property type="entry name" value="Luciferase"/>
</dbReference>